<dbReference type="Pfam" id="PF01063">
    <property type="entry name" value="Aminotran_4"/>
    <property type="match status" value="1"/>
</dbReference>
<comment type="similarity">
    <text evidence="3">Belongs to the universal ribosomal protein uL23 family.</text>
</comment>
<dbReference type="InterPro" id="IPR012678">
    <property type="entry name" value="Ribosomal_uL23/eL15/eS24_sf"/>
</dbReference>
<dbReference type="InterPro" id="IPR018300">
    <property type="entry name" value="Aminotrans_IV_CS"/>
</dbReference>
<evidence type="ECO:0000256" key="11">
    <source>
        <dbReference type="ARBA" id="ARBA00022980"/>
    </source>
</evidence>
<dbReference type="Proteomes" id="UP000694388">
    <property type="component" value="Unplaced"/>
</dbReference>
<keyword evidence="14" id="KW-0496">Mitochondrion</keyword>
<proteinExistence type="inferred from homology"/>
<dbReference type="GO" id="GO:0006412">
    <property type="term" value="P:translation"/>
    <property type="evidence" value="ECO:0007669"/>
    <property type="project" value="InterPro"/>
</dbReference>
<keyword evidence="8 20" id="KW-0808">Transferase</keyword>
<dbReference type="Gene3D" id="3.20.10.10">
    <property type="entry name" value="D-amino Acid Aminotransferase, subunit A, domain 2"/>
    <property type="match status" value="1"/>
</dbReference>
<dbReference type="GO" id="GO:0003735">
    <property type="term" value="F:structural constituent of ribosome"/>
    <property type="evidence" value="ECO:0007669"/>
    <property type="project" value="InterPro"/>
</dbReference>
<dbReference type="SUPFAM" id="SSF56752">
    <property type="entry name" value="D-aminoacid aminotransferase-like PLP-dependent enzymes"/>
    <property type="match status" value="1"/>
</dbReference>
<keyword evidence="22" id="KW-1185">Reference proteome</keyword>
<evidence type="ECO:0000256" key="12">
    <source>
        <dbReference type="ARBA" id="ARBA00022990"/>
    </source>
</evidence>
<keyword evidence="11" id="KW-0689">Ribosomal protein</keyword>
<evidence type="ECO:0000256" key="14">
    <source>
        <dbReference type="ARBA" id="ARBA00023128"/>
    </source>
</evidence>
<comment type="catalytic activity">
    <reaction evidence="20">
        <text>L-valine + 2-oxoglutarate = 3-methyl-2-oxobutanoate + L-glutamate</text>
        <dbReference type="Rhea" id="RHEA:24813"/>
        <dbReference type="ChEBI" id="CHEBI:11851"/>
        <dbReference type="ChEBI" id="CHEBI:16810"/>
        <dbReference type="ChEBI" id="CHEBI:29985"/>
        <dbReference type="ChEBI" id="CHEBI:57762"/>
        <dbReference type="EC" id="2.6.1.42"/>
    </reaction>
</comment>
<keyword evidence="16 20" id="KW-0100">Branched-chain amino acid biosynthesis</keyword>
<dbReference type="GO" id="GO:0004084">
    <property type="term" value="F:branched-chain-amino-acid transaminase activity"/>
    <property type="evidence" value="ECO:0007669"/>
    <property type="project" value="UniProtKB-EC"/>
</dbReference>
<dbReference type="InterPro" id="IPR043131">
    <property type="entry name" value="BCAT-like_N"/>
</dbReference>
<dbReference type="PROSITE" id="PS00770">
    <property type="entry name" value="AA_TRANSFER_CLASS_4"/>
    <property type="match status" value="1"/>
</dbReference>
<dbReference type="CDD" id="cd01557">
    <property type="entry name" value="BCAT_beta_family"/>
    <property type="match status" value="1"/>
</dbReference>
<dbReference type="Gene3D" id="3.30.470.10">
    <property type="match status" value="1"/>
</dbReference>
<comment type="catalytic activity">
    <reaction evidence="20">
        <text>L-leucine + 2-oxoglutarate = 4-methyl-2-oxopentanoate + L-glutamate</text>
        <dbReference type="Rhea" id="RHEA:18321"/>
        <dbReference type="ChEBI" id="CHEBI:16810"/>
        <dbReference type="ChEBI" id="CHEBI:17865"/>
        <dbReference type="ChEBI" id="CHEBI:29985"/>
        <dbReference type="ChEBI" id="CHEBI:57427"/>
        <dbReference type="EC" id="2.6.1.42"/>
    </reaction>
</comment>
<evidence type="ECO:0000256" key="20">
    <source>
        <dbReference type="RuleBase" id="RU004517"/>
    </source>
</evidence>
<reference evidence="21" key="1">
    <citation type="submission" date="2025-08" db="UniProtKB">
        <authorList>
            <consortium name="Ensembl"/>
        </authorList>
    </citation>
    <scope>IDENTIFICATION</scope>
</reference>
<dbReference type="InterPro" id="IPR043132">
    <property type="entry name" value="BCAT-like_C"/>
</dbReference>
<keyword evidence="12" id="KW-0007">Acetylation</keyword>
<dbReference type="InterPro" id="IPR013025">
    <property type="entry name" value="Ribosomal_uL23-like"/>
</dbReference>
<accession>A0A8C4QYH0</accession>
<dbReference type="PANTHER" id="PTHR11825">
    <property type="entry name" value="SUBGROUP IIII AMINOTRANSFERASE"/>
    <property type="match status" value="1"/>
</dbReference>
<comment type="subcellular location">
    <subcellularLocation>
        <location evidence="2">Mitochondrion</location>
    </subcellularLocation>
</comment>
<evidence type="ECO:0000256" key="5">
    <source>
        <dbReference type="ARBA" id="ARBA00011738"/>
    </source>
</evidence>
<reference evidence="21" key="2">
    <citation type="submission" date="2025-09" db="UniProtKB">
        <authorList>
            <consortium name="Ensembl"/>
        </authorList>
    </citation>
    <scope>IDENTIFICATION</scope>
</reference>
<evidence type="ECO:0000256" key="2">
    <source>
        <dbReference type="ARBA" id="ARBA00004173"/>
    </source>
</evidence>
<keyword evidence="15" id="KW-0687">Ribonucleoprotein</keyword>
<evidence type="ECO:0000256" key="15">
    <source>
        <dbReference type="ARBA" id="ARBA00023274"/>
    </source>
</evidence>
<evidence type="ECO:0000313" key="22">
    <source>
        <dbReference type="Proteomes" id="UP000694388"/>
    </source>
</evidence>
<keyword evidence="13" id="KW-0443">Lipid metabolism</keyword>
<evidence type="ECO:0000256" key="16">
    <source>
        <dbReference type="ARBA" id="ARBA00023304"/>
    </source>
</evidence>
<dbReference type="InterPro" id="IPR001544">
    <property type="entry name" value="Aminotrans_IV"/>
</dbReference>
<name>A0A8C4QYH0_EPTBU</name>
<evidence type="ECO:0000256" key="19">
    <source>
        <dbReference type="RuleBase" id="RU004516"/>
    </source>
</evidence>
<dbReference type="Pfam" id="PF00276">
    <property type="entry name" value="Ribosomal_L23"/>
    <property type="match status" value="1"/>
</dbReference>
<evidence type="ECO:0000256" key="4">
    <source>
        <dbReference type="ARBA" id="ARBA00009320"/>
    </source>
</evidence>
<dbReference type="InterPro" id="IPR036038">
    <property type="entry name" value="Aminotransferase-like"/>
</dbReference>
<dbReference type="Gene3D" id="3.30.70.330">
    <property type="match status" value="1"/>
</dbReference>
<dbReference type="GO" id="GO:0005739">
    <property type="term" value="C:mitochondrion"/>
    <property type="evidence" value="ECO:0007669"/>
    <property type="project" value="UniProtKB-SubCell"/>
</dbReference>
<protein>
    <recommendedName>
        <fullName evidence="20">Branched-chain-amino-acid aminotransferase</fullName>
        <ecNumber evidence="20">2.6.1.42</ecNumber>
    </recommendedName>
</protein>
<keyword evidence="7 20" id="KW-0028">Amino-acid biosynthesis</keyword>
<dbReference type="GO" id="GO:0009099">
    <property type="term" value="P:L-valine biosynthetic process"/>
    <property type="evidence" value="ECO:0007669"/>
    <property type="project" value="TreeGrafter"/>
</dbReference>
<evidence type="ECO:0000256" key="18">
    <source>
        <dbReference type="RuleBase" id="RU004106"/>
    </source>
</evidence>
<comment type="cofactor">
    <cofactor evidence="1 19">
        <name>pyridoxal 5'-phosphate</name>
        <dbReference type="ChEBI" id="CHEBI:597326"/>
    </cofactor>
</comment>
<evidence type="ECO:0000256" key="8">
    <source>
        <dbReference type="ARBA" id="ARBA00022679"/>
    </source>
</evidence>
<keyword evidence="9 19" id="KW-0663">Pyridoxal phosphate</keyword>
<comment type="similarity">
    <text evidence="4 18">Belongs to the class-IV pyridoxal-phosphate-dependent aminotransferase family.</text>
</comment>
<dbReference type="AlphaFoldDB" id="A0A8C4QYH0"/>
<dbReference type="InterPro" id="IPR012677">
    <property type="entry name" value="Nucleotide-bd_a/b_plait_sf"/>
</dbReference>
<evidence type="ECO:0000313" key="21">
    <source>
        <dbReference type="Ensembl" id="ENSEBUP00000021720.1"/>
    </source>
</evidence>
<evidence type="ECO:0000256" key="10">
    <source>
        <dbReference type="ARBA" id="ARBA00022946"/>
    </source>
</evidence>
<keyword evidence="6 20" id="KW-0032">Aminotransferase</keyword>
<dbReference type="GO" id="GO:0006629">
    <property type="term" value="P:lipid metabolic process"/>
    <property type="evidence" value="ECO:0007669"/>
    <property type="project" value="UniProtKB-KW"/>
</dbReference>
<organism evidence="21 22">
    <name type="scientific">Eptatretus burgeri</name>
    <name type="common">Inshore hagfish</name>
    <dbReference type="NCBI Taxonomy" id="7764"/>
    <lineage>
        <taxon>Eukaryota</taxon>
        <taxon>Metazoa</taxon>
        <taxon>Chordata</taxon>
        <taxon>Craniata</taxon>
        <taxon>Vertebrata</taxon>
        <taxon>Cyclostomata</taxon>
        <taxon>Myxini</taxon>
        <taxon>Myxiniformes</taxon>
        <taxon>Myxinidae</taxon>
        <taxon>Eptatretinae</taxon>
        <taxon>Eptatretus</taxon>
    </lineage>
</organism>
<evidence type="ECO:0000256" key="9">
    <source>
        <dbReference type="ARBA" id="ARBA00022898"/>
    </source>
</evidence>
<comment type="subunit">
    <text evidence="5">Homodimer.</text>
</comment>
<dbReference type="Ensembl" id="ENSEBUT00000022296.1">
    <property type="protein sequence ID" value="ENSEBUP00000021720.1"/>
    <property type="gene ID" value="ENSEBUG00000013406.1"/>
</dbReference>
<evidence type="ECO:0000256" key="6">
    <source>
        <dbReference type="ARBA" id="ARBA00022576"/>
    </source>
</evidence>
<dbReference type="GO" id="GO:0044391">
    <property type="term" value="C:ribosomal subunit"/>
    <property type="evidence" value="ECO:0007669"/>
    <property type="project" value="UniProtKB-ARBA"/>
</dbReference>
<evidence type="ECO:0000256" key="17">
    <source>
        <dbReference type="ARBA" id="ARBA00045431"/>
    </source>
</evidence>
<evidence type="ECO:0000256" key="1">
    <source>
        <dbReference type="ARBA" id="ARBA00001933"/>
    </source>
</evidence>
<evidence type="ECO:0000256" key="13">
    <source>
        <dbReference type="ARBA" id="ARBA00023098"/>
    </source>
</evidence>
<comment type="function">
    <text evidence="17">Catalyzes the first reaction in the catabolism of the essential branched chain amino acids leucine, isoleucine, and valine. May also function as a transporter of branched chain alpha-keto acids.</text>
</comment>
<evidence type="ECO:0000256" key="7">
    <source>
        <dbReference type="ARBA" id="ARBA00022605"/>
    </source>
</evidence>
<dbReference type="SUPFAM" id="SSF54189">
    <property type="entry name" value="Ribosomal proteins S24e, L23 and L15e"/>
    <property type="match status" value="1"/>
</dbReference>
<dbReference type="PANTHER" id="PTHR11825:SF39">
    <property type="entry name" value="BRANCHED-CHAIN-AMINO-ACID AMINOTRANSFERASE, MITOCHONDRIAL"/>
    <property type="match status" value="1"/>
</dbReference>
<dbReference type="EC" id="2.6.1.42" evidence="20"/>
<dbReference type="InterPro" id="IPR033939">
    <property type="entry name" value="BCAT_family"/>
</dbReference>
<dbReference type="GeneTree" id="ENSGT00390000009532"/>
<dbReference type="FunFam" id="3.30.470.10:FF:000002">
    <property type="entry name" value="Branched-chain-amino-acid aminotransferase"/>
    <property type="match status" value="1"/>
</dbReference>
<sequence length="465" mass="53078">MSNLSFDFDKRREKKKECNCPAFFFFLSTRMTKYDVRNYLKSIYEVPVVAVRTRIQHGKNKKNHLNQRVKQPDYKVAYVQLARSASPLGHGIRHCSSMFKANDLQVTMTTSPRTPLPPDKLVFGKTFTDHMLSVSFSEERWGKPSISPLRNLSLHPAVPALNYSMQLFEGMKAFYGEDGNIRMFRPQLNMSRMRRTAMRACLPDFSEVELLECVRRLVELEKKWVPKSNISSLYIRPVYIGTETSLGVAPTSRALLYVILSPVGPYFPQGGFQPVSLLADPKFVRSWHGGVGDFKMGGNYNPTILVQNEAQRKGCQQVLWLHGPRQNLTEAGTMNIFIYWTNASGEEELVTPPLDGLILPGVIRQSLVELVKRQGKIKMSEREVSMEEFMAAMSEDRVKEMFGSGTACVVCPISKIVYNGKVRPSENFKKLFMQRKWPIVLYPSRSGVDVSCCAIWHFRISTYPR</sequence>
<comment type="catalytic activity">
    <reaction evidence="20">
        <text>L-isoleucine + 2-oxoglutarate = (S)-3-methyl-2-oxopentanoate + L-glutamate</text>
        <dbReference type="Rhea" id="RHEA:24801"/>
        <dbReference type="ChEBI" id="CHEBI:16810"/>
        <dbReference type="ChEBI" id="CHEBI:29985"/>
        <dbReference type="ChEBI" id="CHEBI:35146"/>
        <dbReference type="ChEBI" id="CHEBI:58045"/>
        <dbReference type="EC" id="2.6.1.42"/>
    </reaction>
</comment>
<keyword evidence="10" id="KW-0809">Transit peptide</keyword>
<evidence type="ECO:0000256" key="3">
    <source>
        <dbReference type="ARBA" id="ARBA00006700"/>
    </source>
</evidence>
<dbReference type="GO" id="GO:0009098">
    <property type="term" value="P:L-leucine biosynthetic process"/>
    <property type="evidence" value="ECO:0007669"/>
    <property type="project" value="TreeGrafter"/>
</dbReference>
<dbReference type="InterPro" id="IPR005786">
    <property type="entry name" value="B_amino_transII"/>
</dbReference>